<dbReference type="EMBL" id="DWWM01000023">
    <property type="protein sequence ID" value="HJC36242.1"/>
    <property type="molecule type" value="Genomic_DNA"/>
</dbReference>
<reference evidence="1" key="2">
    <citation type="submission" date="2021-04" db="EMBL/GenBank/DDBJ databases">
        <authorList>
            <person name="Gilroy R."/>
        </authorList>
    </citation>
    <scope>NUCLEOTIDE SEQUENCE</scope>
    <source>
        <strain evidence="1">CHK187-11901</strain>
    </source>
</reference>
<name>A0A9D2NPT7_9FIRM</name>
<sequence length="212" mass="24691">MFCYKENRFVSQSRGKREDAGAQWIDTHPCGIAAQLELAHTLIRSGFSVCHREARITMYAMAAEQLSLCERLAELLHDMRGDDSRYMDESSDPAPQAAWITAEMPEGNAKQELFQDYCGMLLESEKKTKYFLRFYEEALRNVRERENVIVLEELAKRQKNVVREIRRLIDALDRGEVLTFGLIGDGAWDSDSSNYFDEQIPRFFSERERRKC</sequence>
<evidence type="ECO:0000313" key="2">
    <source>
        <dbReference type="Proteomes" id="UP000823896"/>
    </source>
</evidence>
<dbReference type="Proteomes" id="UP000823896">
    <property type="component" value="Unassembled WGS sequence"/>
</dbReference>
<accession>A0A9D2NPT7</accession>
<evidence type="ECO:0000313" key="1">
    <source>
        <dbReference type="EMBL" id="HJC36242.1"/>
    </source>
</evidence>
<gene>
    <name evidence="1" type="ORF">H9702_03835</name>
</gene>
<proteinExistence type="predicted"/>
<protein>
    <submittedName>
        <fullName evidence="1">Uncharacterized protein</fullName>
    </submittedName>
</protein>
<comment type="caution">
    <text evidence="1">The sequence shown here is derived from an EMBL/GenBank/DDBJ whole genome shotgun (WGS) entry which is preliminary data.</text>
</comment>
<reference evidence="1" key="1">
    <citation type="journal article" date="2021" name="PeerJ">
        <title>Extensive microbial diversity within the chicken gut microbiome revealed by metagenomics and culture.</title>
        <authorList>
            <person name="Gilroy R."/>
            <person name="Ravi A."/>
            <person name="Getino M."/>
            <person name="Pursley I."/>
            <person name="Horton D.L."/>
            <person name="Alikhan N.F."/>
            <person name="Baker D."/>
            <person name="Gharbi K."/>
            <person name="Hall N."/>
            <person name="Watson M."/>
            <person name="Adriaenssens E.M."/>
            <person name="Foster-Nyarko E."/>
            <person name="Jarju S."/>
            <person name="Secka A."/>
            <person name="Antonio M."/>
            <person name="Oren A."/>
            <person name="Chaudhuri R.R."/>
            <person name="La Ragione R."/>
            <person name="Hildebrand F."/>
            <person name="Pallen M.J."/>
        </authorList>
    </citation>
    <scope>NUCLEOTIDE SEQUENCE</scope>
    <source>
        <strain evidence="1">CHK187-11901</strain>
    </source>
</reference>
<organism evidence="1 2">
    <name type="scientific">Candidatus Merdibacter merdavium</name>
    <dbReference type="NCBI Taxonomy" id="2838692"/>
    <lineage>
        <taxon>Bacteria</taxon>
        <taxon>Bacillati</taxon>
        <taxon>Bacillota</taxon>
        <taxon>Erysipelotrichia</taxon>
        <taxon>Erysipelotrichales</taxon>
        <taxon>Erysipelotrichaceae</taxon>
        <taxon>Merdibacter</taxon>
    </lineage>
</organism>
<dbReference type="AlphaFoldDB" id="A0A9D2NPT7"/>